<evidence type="ECO:0000256" key="1">
    <source>
        <dbReference type="ARBA" id="ARBA00004651"/>
    </source>
</evidence>
<protein>
    <recommendedName>
        <fullName evidence="8">Apolipoprotein N-acyltransferase</fullName>
        <shortName evidence="8">ALP N-acyltransferase</shortName>
        <ecNumber evidence="8">2.3.1.269</ecNumber>
    </recommendedName>
</protein>
<comment type="function">
    <text evidence="8">Catalyzes the phospholipid dependent N-acylation of the N-terminal cysteine of apolipoprotein, the last step in lipoprotein maturation.</text>
</comment>
<dbReference type="SUPFAM" id="SSF56317">
    <property type="entry name" value="Carbon-nitrogen hydrolase"/>
    <property type="match status" value="1"/>
</dbReference>
<dbReference type="Pfam" id="PF20154">
    <property type="entry name" value="LNT_N"/>
    <property type="match status" value="1"/>
</dbReference>
<keyword evidence="6 8" id="KW-0472">Membrane</keyword>
<evidence type="ECO:0000256" key="6">
    <source>
        <dbReference type="ARBA" id="ARBA00023136"/>
    </source>
</evidence>
<dbReference type="AlphaFoldDB" id="A0A1G4YN48"/>
<dbReference type="PANTHER" id="PTHR38686:SF1">
    <property type="entry name" value="APOLIPOPROTEIN N-ACYLTRANSFERASE"/>
    <property type="match status" value="1"/>
</dbReference>
<evidence type="ECO:0000313" key="12">
    <source>
        <dbReference type="Proteomes" id="UP000198981"/>
    </source>
</evidence>
<dbReference type="EC" id="2.3.1.269" evidence="8"/>
<evidence type="ECO:0000256" key="7">
    <source>
        <dbReference type="ARBA" id="ARBA00023315"/>
    </source>
</evidence>
<evidence type="ECO:0000259" key="10">
    <source>
        <dbReference type="PROSITE" id="PS50263"/>
    </source>
</evidence>
<evidence type="ECO:0000256" key="5">
    <source>
        <dbReference type="ARBA" id="ARBA00022989"/>
    </source>
</evidence>
<dbReference type="Gene3D" id="3.60.110.10">
    <property type="entry name" value="Carbon-nitrogen hydrolase"/>
    <property type="match status" value="1"/>
</dbReference>
<feature type="transmembrane region" description="Helical" evidence="8">
    <location>
        <begin position="78"/>
        <end position="98"/>
    </location>
</feature>
<keyword evidence="7 8" id="KW-0012">Acyltransferase</keyword>
<reference evidence="12" key="1">
    <citation type="submission" date="2016-10" db="EMBL/GenBank/DDBJ databases">
        <authorList>
            <person name="Varghese N."/>
            <person name="Submissions S."/>
        </authorList>
    </citation>
    <scope>NUCLEOTIDE SEQUENCE [LARGE SCALE GENOMIC DNA]</scope>
    <source>
        <strain evidence="12">DSM 45722</strain>
    </source>
</reference>
<comment type="subcellular location">
    <subcellularLocation>
        <location evidence="1 8">Cell membrane</location>
        <topology evidence="1 8">Multi-pass membrane protein</topology>
    </subcellularLocation>
</comment>
<dbReference type="EMBL" id="FMUH01000005">
    <property type="protein sequence ID" value="SCX54759.1"/>
    <property type="molecule type" value="Genomic_DNA"/>
</dbReference>
<name>A0A1G4YN48_9ACTN</name>
<dbReference type="Pfam" id="PF00795">
    <property type="entry name" value="CN_hydrolase"/>
    <property type="match status" value="1"/>
</dbReference>
<feature type="region of interest" description="Disordered" evidence="9">
    <location>
        <begin position="1"/>
        <end position="24"/>
    </location>
</feature>
<evidence type="ECO:0000256" key="2">
    <source>
        <dbReference type="ARBA" id="ARBA00022475"/>
    </source>
</evidence>
<comment type="pathway">
    <text evidence="8">Protein modification; lipoprotein biosynthesis (N-acyl transfer).</text>
</comment>
<evidence type="ECO:0000313" key="11">
    <source>
        <dbReference type="EMBL" id="SCX54759.1"/>
    </source>
</evidence>
<comment type="catalytic activity">
    <reaction evidence="8">
        <text>N-terminal S-1,2-diacyl-sn-glyceryl-L-cysteinyl-[lipoprotein] + a glycerophospholipid = N-acyl-S-1,2-diacyl-sn-glyceryl-L-cysteinyl-[lipoprotein] + a 2-acyl-sn-glycero-3-phospholipid + H(+)</text>
        <dbReference type="Rhea" id="RHEA:48228"/>
        <dbReference type="Rhea" id="RHEA-COMP:14681"/>
        <dbReference type="Rhea" id="RHEA-COMP:14684"/>
        <dbReference type="ChEBI" id="CHEBI:15378"/>
        <dbReference type="ChEBI" id="CHEBI:136912"/>
        <dbReference type="ChEBI" id="CHEBI:140656"/>
        <dbReference type="ChEBI" id="CHEBI:140657"/>
        <dbReference type="ChEBI" id="CHEBI:140660"/>
        <dbReference type="EC" id="2.3.1.269"/>
    </reaction>
</comment>
<dbReference type="NCBIfam" id="TIGR00546">
    <property type="entry name" value="lnt"/>
    <property type="match status" value="1"/>
</dbReference>
<feature type="transmembrane region" description="Helical" evidence="8">
    <location>
        <begin position="171"/>
        <end position="198"/>
    </location>
</feature>
<feature type="transmembrane region" description="Helical" evidence="8">
    <location>
        <begin position="520"/>
        <end position="538"/>
    </location>
</feature>
<dbReference type="Proteomes" id="UP000198981">
    <property type="component" value="Unassembled WGS sequence"/>
</dbReference>
<keyword evidence="4 8" id="KW-0812">Transmembrane</keyword>
<dbReference type="CDD" id="cd07571">
    <property type="entry name" value="ALP_N-acyl_transferase"/>
    <property type="match status" value="1"/>
</dbReference>
<dbReference type="InterPro" id="IPR004563">
    <property type="entry name" value="Apolipo_AcylTrfase"/>
</dbReference>
<dbReference type="InterPro" id="IPR036526">
    <property type="entry name" value="C-N_Hydrolase_sf"/>
</dbReference>
<dbReference type="RefSeq" id="WP_243469999.1">
    <property type="nucleotide sequence ID" value="NZ_FMUH01000005.1"/>
</dbReference>
<evidence type="ECO:0000256" key="3">
    <source>
        <dbReference type="ARBA" id="ARBA00022679"/>
    </source>
</evidence>
<dbReference type="GO" id="GO:0042158">
    <property type="term" value="P:lipoprotein biosynthetic process"/>
    <property type="evidence" value="ECO:0007669"/>
    <property type="project" value="UniProtKB-UniRule"/>
</dbReference>
<dbReference type="STRING" id="1960309.SAMN03159343_3141"/>
<dbReference type="UniPathway" id="UPA00666"/>
<sequence>MTVSESAERDAPAPTPAAAPEPDGRRPVRWVARTLLAAAGGFVMFLAFPGWDLSTLAVLGPAALSLATRGVRFRLGLWLGLVHGLAFFTPLLSWTGIYVGSFPWLALSVTEALYVALLGGALALTARMRAWPLWAAALWVADEALRGRWPFGGFPWGRLAFSQAEGPFTALAAWGGAPLVSFAVALTGTSLAAAVLALSRAWRDSSEPERRAGSLRAAALAVVAALAVPVVGTLAALPLAGGSLTEGGPTRTVAVVQGNVPRAGLDFNEQRRAVLDNHVSRTQELAAQVAAGEVAQPDLVVWPENSSDIDPYLNADAAAAIDRAARAIDAPILVGAVVSGPGRFISNTAIVWDPVTGPGQTYTKRHPVPMAEYVPYRSFFRFFSDKVDLVRADFAAGDRVGTLDMAGTTVGDVICFEVAYDGLVQDVVAGGASMLVIQTNNATFGFSDESPQQLAMSRLRAVEFGRSVVVASTSGISAVIAPDGSVVRSSDLFVPATFVEDIAQRDQTTVAARVGAWPEWVLTALGVGAVLAVVVPAVRRRGAGSTRGTSRVEEGRTTKGRA</sequence>
<comment type="similarity">
    <text evidence="8">Belongs to the CN hydrolase family. Apolipoprotein N-acyltransferase subfamily.</text>
</comment>
<proteinExistence type="inferred from homology"/>
<dbReference type="GO" id="GO:0005886">
    <property type="term" value="C:plasma membrane"/>
    <property type="evidence" value="ECO:0007669"/>
    <property type="project" value="UniProtKB-SubCell"/>
</dbReference>
<feature type="transmembrane region" description="Helical" evidence="8">
    <location>
        <begin position="218"/>
        <end position="241"/>
    </location>
</feature>
<feature type="domain" description="CN hydrolase" evidence="10">
    <location>
        <begin position="251"/>
        <end position="504"/>
    </location>
</feature>
<dbReference type="GO" id="GO:0016410">
    <property type="term" value="F:N-acyltransferase activity"/>
    <property type="evidence" value="ECO:0007669"/>
    <property type="project" value="UniProtKB-UniRule"/>
</dbReference>
<keyword evidence="11" id="KW-0449">Lipoprotein</keyword>
<keyword evidence="12" id="KW-1185">Reference proteome</keyword>
<keyword evidence="5 8" id="KW-1133">Transmembrane helix</keyword>
<evidence type="ECO:0000256" key="9">
    <source>
        <dbReference type="SAM" id="MobiDB-lite"/>
    </source>
</evidence>
<dbReference type="HAMAP" id="MF_01148">
    <property type="entry name" value="Lnt"/>
    <property type="match status" value="1"/>
</dbReference>
<accession>A0A1G4YN48</accession>
<dbReference type="InterPro" id="IPR045378">
    <property type="entry name" value="LNT_N"/>
</dbReference>
<dbReference type="PROSITE" id="PS50263">
    <property type="entry name" value="CN_HYDROLASE"/>
    <property type="match status" value="1"/>
</dbReference>
<keyword evidence="2 8" id="KW-1003">Cell membrane</keyword>
<feature type="compositionally biased region" description="Basic and acidic residues" evidence="9">
    <location>
        <begin position="1"/>
        <end position="11"/>
    </location>
</feature>
<organism evidence="11 12">
    <name type="scientific">Klenkia marina</name>
    <dbReference type="NCBI Taxonomy" id="1960309"/>
    <lineage>
        <taxon>Bacteria</taxon>
        <taxon>Bacillati</taxon>
        <taxon>Actinomycetota</taxon>
        <taxon>Actinomycetes</taxon>
        <taxon>Geodermatophilales</taxon>
        <taxon>Geodermatophilaceae</taxon>
        <taxon>Klenkia</taxon>
    </lineage>
</organism>
<evidence type="ECO:0000256" key="8">
    <source>
        <dbReference type="HAMAP-Rule" id="MF_01148"/>
    </source>
</evidence>
<dbReference type="PANTHER" id="PTHR38686">
    <property type="entry name" value="APOLIPOPROTEIN N-ACYLTRANSFERASE"/>
    <property type="match status" value="1"/>
</dbReference>
<keyword evidence="3 8" id="KW-0808">Transferase</keyword>
<feature type="transmembrane region" description="Helical" evidence="8">
    <location>
        <begin position="104"/>
        <end position="124"/>
    </location>
</feature>
<dbReference type="InterPro" id="IPR003010">
    <property type="entry name" value="C-N_Hydrolase"/>
</dbReference>
<feature type="transmembrane region" description="Helical" evidence="8">
    <location>
        <begin position="30"/>
        <end position="48"/>
    </location>
</feature>
<gene>
    <name evidence="8" type="primary">lnt</name>
    <name evidence="11" type="ORF">SAMN03159343_3141</name>
</gene>
<evidence type="ECO:0000256" key="4">
    <source>
        <dbReference type="ARBA" id="ARBA00022692"/>
    </source>
</evidence>